<evidence type="ECO:0000313" key="2">
    <source>
        <dbReference type="Proteomes" id="UP000799754"/>
    </source>
</evidence>
<protein>
    <submittedName>
        <fullName evidence="1">Uncharacterized protein</fullName>
    </submittedName>
</protein>
<accession>A0ACB6RNB6</accession>
<evidence type="ECO:0000313" key="1">
    <source>
        <dbReference type="EMBL" id="KAF2622404.1"/>
    </source>
</evidence>
<name>A0ACB6RNB6_9PLEO</name>
<gene>
    <name evidence="1" type="ORF">BU25DRAFT_443245</name>
</gene>
<dbReference type="Proteomes" id="UP000799754">
    <property type="component" value="Unassembled WGS sequence"/>
</dbReference>
<reference evidence="1" key="1">
    <citation type="journal article" date="2020" name="Stud. Mycol.">
        <title>101 Dothideomycetes genomes: a test case for predicting lifestyles and emergence of pathogens.</title>
        <authorList>
            <person name="Haridas S."/>
            <person name="Albert R."/>
            <person name="Binder M."/>
            <person name="Bloem J."/>
            <person name="Labutti K."/>
            <person name="Salamov A."/>
            <person name="Andreopoulos B."/>
            <person name="Baker S."/>
            <person name="Barry K."/>
            <person name="Bills G."/>
            <person name="Bluhm B."/>
            <person name="Cannon C."/>
            <person name="Castanera R."/>
            <person name="Culley D."/>
            <person name="Daum C."/>
            <person name="Ezra D."/>
            <person name="Gonzalez J."/>
            <person name="Henrissat B."/>
            <person name="Kuo A."/>
            <person name="Liang C."/>
            <person name="Lipzen A."/>
            <person name="Lutzoni F."/>
            <person name="Magnuson J."/>
            <person name="Mondo S."/>
            <person name="Nolan M."/>
            <person name="Ohm R."/>
            <person name="Pangilinan J."/>
            <person name="Park H.-J."/>
            <person name="Ramirez L."/>
            <person name="Alfaro M."/>
            <person name="Sun H."/>
            <person name="Tritt A."/>
            <person name="Yoshinaga Y."/>
            <person name="Zwiers L.-H."/>
            <person name="Turgeon B."/>
            <person name="Goodwin S."/>
            <person name="Spatafora J."/>
            <person name="Crous P."/>
            <person name="Grigoriev I."/>
        </authorList>
    </citation>
    <scope>NUCLEOTIDE SEQUENCE</scope>
    <source>
        <strain evidence="1">CBS 525.71</strain>
    </source>
</reference>
<keyword evidence="2" id="KW-1185">Reference proteome</keyword>
<organism evidence="1 2">
    <name type="scientific">Macroventuria anomochaeta</name>
    <dbReference type="NCBI Taxonomy" id="301207"/>
    <lineage>
        <taxon>Eukaryota</taxon>
        <taxon>Fungi</taxon>
        <taxon>Dikarya</taxon>
        <taxon>Ascomycota</taxon>
        <taxon>Pezizomycotina</taxon>
        <taxon>Dothideomycetes</taxon>
        <taxon>Pleosporomycetidae</taxon>
        <taxon>Pleosporales</taxon>
        <taxon>Pleosporineae</taxon>
        <taxon>Didymellaceae</taxon>
        <taxon>Macroventuria</taxon>
    </lineage>
</organism>
<dbReference type="EMBL" id="MU006745">
    <property type="protein sequence ID" value="KAF2622404.1"/>
    <property type="molecule type" value="Genomic_DNA"/>
</dbReference>
<proteinExistence type="predicted"/>
<sequence length="183" mass="19930">MGKTHVDSPCGLGLEPRSSSSDFTSLNWCQGLLLGPSITRIQKRQVPDQHDDVSNTLFTKMLFTDEALRAFLSMAVFTENTSSINEGAKQGQPAVLGSSILSKEEQRATLLDQVMCTLISYVYDNTCATADLNVKHKAAVTTPCVLLCRAKVVKKKGQWIESVGWVEDGQGKVFAESKGAFVI</sequence>
<comment type="caution">
    <text evidence="1">The sequence shown here is derived from an EMBL/GenBank/DDBJ whole genome shotgun (WGS) entry which is preliminary data.</text>
</comment>